<dbReference type="InterPro" id="IPR005182">
    <property type="entry name" value="YdbS-like_PH"/>
</dbReference>
<feature type="region of interest" description="Disordered" evidence="1">
    <location>
        <begin position="349"/>
        <end position="368"/>
    </location>
</feature>
<dbReference type="PANTHER" id="PTHR34473">
    <property type="entry name" value="UPF0699 TRANSMEMBRANE PROTEIN YDBS"/>
    <property type="match status" value="1"/>
</dbReference>
<dbReference type="EMBL" id="RBIL01000002">
    <property type="protein sequence ID" value="RKQ86522.1"/>
    <property type="molecule type" value="Genomic_DNA"/>
</dbReference>
<evidence type="ECO:0000256" key="1">
    <source>
        <dbReference type="SAM" id="MobiDB-lite"/>
    </source>
</evidence>
<name>A0A660L0W7_9ACTN</name>
<evidence type="ECO:0000256" key="2">
    <source>
        <dbReference type="SAM" id="Phobius"/>
    </source>
</evidence>
<feature type="transmembrane region" description="Helical" evidence="2">
    <location>
        <begin position="32"/>
        <end position="56"/>
    </location>
</feature>
<dbReference type="AlphaFoldDB" id="A0A660L0W7"/>
<keyword evidence="2" id="KW-1133">Transmembrane helix</keyword>
<keyword evidence="2" id="KW-0812">Transmembrane</keyword>
<keyword evidence="5" id="KW-1185">Reference proteome</keyword>
<accession>A0A660L0W7</accession>
<feature type="transmembrane region" description="Helical" evidence="2">
    <location>
        <begin position="68"/>
        <end position="87"/>
    </location>
</feature>
<keyword evidence="2" id="KW-0472">Membrane</keyword>
<feature type="domain" description="YdbS-like PH" evidence="3">
    <location>
        <begin position="87"/>
        <end position="164"/>
    </location>
</feature>
<sequence>MTESPSWPEPTPTPEPPPPATAPVRRLHPAAIAIYSASALGNLALPLAVILGTSVLGGGLDFQDLMRTVGWGAAGLVAAVVMGYVRWSTTQYWISQAGISHHTGLLSKKDTNVPFDRIQALDVQQGVLQRWFGVQRVDVQTGAGGKGGEISLPALLPDAVAELRALRPSVVTEEADGVSRSLTPRELVAAAFTAGQLGIVLPVLAVLGQAATQVAEEEGGENAVQLIPETVTGWVVVAVALLALAWVLSTLGAFIAFAGFTVTRGEDRLRIRRGLLQRSEATVPLHRIRAVRVVEGVFRRPFGLCALSVEVTGYAEEASAARTLFPLVRVSEVQDFLDELLPEMGAAGHGEAPGRAAADGRGERALAGGGRRSAGAVVALDRPPARAARRYVAPPLLGALVLAGAGWLVVGPFSLFALVLAPYGWARWRAAGWHFADGRLAVRTLRIARITILAPARYRESHTWAQNVFQRRAALADLEVAFGKRTTARIRHLDAATAQAAWSAL</sequence>
<feature type="compositionally biased region" description="Pro residues" evidence="1">
    <location>
        <begin position="7"/>
        <end position="21"/>
    </location>
</feature>
<protein>
    <submittedName>
        <fullName evidence="4">Putative membrane protein</fullName>
    </submittedName>
</protein>
<dbReference type="Proteomes" id="UP000278962">
    <property type="component" value="Unassembled WGS sequence"/>
</dbReference>
<dbReference type="PIRSF" id="PIRSF026631">
    <property type="entry name" value="UCP026631"/>
    <property type="match status" value="1"/>
</dbReference>
<proteinExistence type="predicted"/>
<evidence type="ECO:0000313" key="5">
    <source>
        <dbReference type="Proteomes" id="UP000278962"/>
    </source>
</evidence>
<feature type="transmembrane region" description="Helical" evidence="2">
    <location>
        <begin position="187"/>
        <end position="211"/>
    </location>
</feature>
<dbReference type="Pfam" id="PF03703">
    <property type="entry name" value="bPH_2"/>
    <property type="match status" value="2"/>
</dbReference>
<feature type="region of interest" description="Disordered" evidence="1">
    <location>
        <begin position="1"/>
        <end position="23"/>
    </location>
</feature>
<organism evidence="4 5">
    <name type="scientific">Solirubrobacter pauli</name>
    <dbReference type="NCBI Taxonomy" id="166793"/>
    <lineage>
        <taxon>Bacteria</taxon>
        <taxon>Bacillati</taxon>
        <taxon>Actinomycetota</taxon>
        <taxon>Thermoleophilia</taxon>
        <taxon>Solirubrobacterales</taxon>
        <taxon>Solirubrobacteraceae</taxon>
        <taxon>Solirubrobacter</taxon>
    </lineage>
</organism>
<feature type="transmembrane region" description="Helical" evidence="2">
    <location>
        <begin position="396"/>
        <end position="425"/>
    </location>
</feature>
<reference evidence="4 5" key="1">
    <citation type="submission" date="2018-10" db="EMBL/GenBank/DDBJ databases">
        <title>Genomic Encyclopedia of Archaeal and Bacterial Type Strains, Phase II (KMG-II): from individual species to whole genera.</title>
        <authorList>
            <person name="Goeker M."/>
        </authorList>
    </citation>
    <scope>NUCLEOTIDE SEQUENCE [LARGE SCALE GENOMIC DNA]</scope>
    <source>
        <strain evidence="4 5">DSM 14954</strain>
    </source>
</reference>
<evidence type="ECO:0000259" key="3">
    <source>
        <dbReference type="Pfam" id="PF03703"/>
    </source>
</evidence>
<feature type="domain" description="YdbS-like PH" evidence="3">
    <location>
        <begin position="259"/>
        <end position="339"/>
    </location>
</feature>
<dbReference type="PANTHER" id="PTHR34473:SF2">
    <property type="entry name" value="UPF0699 TRANSMEMBRANE PROTEIN YDBT"/>
    <property type="match status" value="1"/>
</dbReference>
<dbReference type="InterPro" id="IPR014529">
    <property type="entry name" value="UCP026631"/>
</dbReference>
<comment type="caution">
    <text evidence="4">The sequence shown here is derived from an EMBL/GenBank/DDBJ whole genome shotgun (WGS) entry which is preliminary data.</text>
</comment>
<feature type="transmembrane region" description="Helical" evidence="2">
    <location>
        <begin position="231"/>
        <end position="263"/>
    </location>
</feature>
<evidence type="ECO:0000313" key="4">
    <source>
        <dbReference type="EMBL" id="RKQ86522.1"/>
    </source>
</evidence>
<gene>
    <name evidence="4" type="ORF">C8N24_4535</name>
</gene>